<keyword evidence="1" id="KW-0548">Nucleotidyltransferase</keyword>
<dbReference type="Pfam" id="PF14487">
    <property type="entry name" value="DarT"/>
    <property type="match status" value="1"/>
</dbReference>
<feature type="binding site" evidence="1">
    <location>
        <position position="59"/>
    </location>
    <ligand>
        <name>NAD(+)</name>
        <dbReference type="ChEBI" id="CHEBI:57540"/>
    </ligand>
</feature>
<organism evidence="3">
    <name type="scientific">Ralstonia solanacearum</name>
    <name type="common">Pseudomonas solanacearum</name>
    <dbReference type="NCBI Taxonomy" id="305"/>
    <lineage>
        <taxon>Bacteria</taxon>
        <taxon>Pseudomonadati</taxon>
        <taxon>Pseudomonadota</taxon>
        <taxon>Betaproteobacteria</taxon>
        <taxon>Burkholderiales</taxon>
        <taxon>Burkholderiaceae</taxon>
        <taxon>Ralstonia</taxon>
        <taxon>Ralstonia solanacearum species complex</taxon>
    </lineage>
</organism>
<feature type="active site" description="Proton acceptor" evidence="1">
    <location>
        <position position="59"/>
    </location>
</feature>
<protein>
    <recommendedName>
        <fullName evidence="2">DarT domain-containing protein</fullName>
    </recommendedName>
</protein>
<comment type="similarity">
    <text evidence="1">Belongs to the DarT ADP-ribosyltransferase family.</text>
</comment>
<keyword evidence="1" id="KW-0328">Glycosyltransferase</keyword>
<evidence type="ECO:0000256" key="1">
    <source>
        <dbReference type="PROSITE-ProRule" id="PRU01362"/>
    </source>
</evidence>
<dbReference type="GO" id="GO:0016757">
    <property type="term" value="F:glycosyltransferase activity"/>
    <property type="evidence" value="ECO:0007669"/>
    <property type="project" value="UniProtKB-UniRule"/>
</dbReference>
<comment type="catalytic activity">
    <reaction evidence="1">
        <text>a thymidine in DNA + NAD(+) = an N-(ADP-alpha-D-ribosyl)-thymidine in DNA + nicotinamide + H(+)</text>
        <dbReference type="Rhea" id="RHEA:71651"/>
        <dbReference type="Rhea" id="RHEA-COMP:13556"/>
        <dbReference type="Rhea" id="RHEA-COMP:18051"/>
        <dbReference type="ChEBI" id="CHEBI:15378"/>
        <dbReference type="ChEBI" id="CHEBI:17154"/>
        <dbReference type="ChEBI" id="CHEBI:57540"/>
        <dbReference type="ChEBI" id="CHEBI:137386"/>
        <dbReference type="ChEBI" id="CHEBI:191199"/>
    </reaction>
</comment>
<dbReference type="AlphaFoldDB" id="A0A0S4W9B1"/>
<dbReference type="InterPro" id="IPR029494">
    <property type="entry name" value="DarT"/>
</dbReference>
<gene>
    <name evidence="3" type="ORF">TO10_v1_10087</name>
</gene>
<feature type="binding site" evidence="1">
    <location>
        <begin position="21"/>
        <end position="23"/>
    </location>
    <ligand>
        <name>NAD(+)</name>
        <dbReference type="ChEBI" id="CHEBI:57540"/>
    </ligand>
</feature>
<accession>A0A0S4W9B1</accession>
<reference evidence="3" key="1">
    <citation type="submission" date="2015-10" db="EMBL/GenBank/DDBJ databases">
        <authorList>
            <person name="Gilbert D.G."/>
        </authorList>
    </citation>
    <scope>NUCLEOTIDE SEQUENCE</scope>
    <source>
        <strain evidence="3">Phyl III-seqv23</strain>
    </source>
</reference>
<evidence type="ECO:0000313" key="3">
    <source>
        <dbReference type="EMBL" id="CUV43186.1"/>
    </source>
</evidence>
<keyword evidence="1" id="KW-1277">Toxin-antitoxin system</keyword>
<feature type="domain" description="DarT" evidence="2">
    <location>
        <begin position="17"/>
        <end position="211"/>
    </location>
</feature>
<evidence type="ECO:0000259" key="2">
    <source>
        <dbReference type="PROSITE" id="PS52018"/>
    </source>
</evidence>
<dbReference type="PATRIC" id="fig|305.108.peg.2846"/>
<keyword evidence="1" id="KW-0808">Transferase</keyword>
<feature type="active site" evidence="1">
    <location>
        <position position="161"/>
    </location>
</feature>
<keyword evidence="1" id="KW-0238">DNA-binding</keyword>
<dbReference type="PROSITE" id="PS52018">
    <property type="entry name" value="DART"/>
    <property type="match status" value="1"/>
</dbReference>
<dbReference type="GO" id="GO:0016779">
    <property type="term" value="F:nucleotidyltransferase activity"/>
    <property type="evidence" value="ECO:0007669"/>
    <property type="project" value="UniProtKB-UniRule"/>
</dbReference>
<name>A0A0S4W9B1_RALSL</name>
<dbReference type="EMBL" id="LN899827">
    <property type="protein sequence ID" value="CUV43186.1"/>
    <property type="molecule type" value="Genomic_DNA"/>
</dbReference>
<sequence length="230" mass="25819">MTVHEGILSDCANRGITRLCHFTPSRNLIHVLASGYLKDRETLDMEARDEVNPTDEYRRDGHLDKICCSVEYPNSHYLDIVTKRELIFHDWVILFIDPMMLWSPGTLFCPRNAAAENGSLIAEGWQGYESMFAPHVQGAGGRVFRRGASHLSCSPTDLQAEVLVPGPIPLDAIRGMAMRTERQAHTERARWDTLGLTPPTVPTVIAPVLFDKMALTQHIWTGRRPTETAV</sequence>
<proteinExistence type="inferred from homology"/>
<comment type="caution">
    <text evidence="1">Lacks conserved residue(s) required for the propagation of feature annotation.</text>
</comment>
<dbReference type="GO" id="GO:0003677">
    <property type="term" value="F:DNA binding"/>
    <property type="evidence" value="ECO:0007669"/>
    <property type="project" value="UniProtKB-UniRule"/>
</dbReference>